<accession>A0A843VB70</accession>
<keyword evidence="2" id="KW-1185">Reference proteome</keyword>
<dbReference type="OrthoDB" id="1166575at2759"/>
<sequence length="56" mass="6352">MVAHSLVNAQFKEAPSSNELNVLQRYAFSPQFSIKQLKLIYWIPPIVDFCLNVDGA</sequence>
<evidence type="ECO:0000313" key="1">
    <source>
        <dbReference type="EMBL" id="MQL95752.1"/>
    </source>
</evidence>
<dbReference type="AlphaFoldDB" id="A0A843VB70"/>
<reference evidence="1" key="1">
    <citation type="submission" date="2017-07" db="EMBL/GenBank/DDBJ databases">
        <title>Taro Niue Genome Assembly and Annotation.</title>
        <authorList>
            <person name="Atibalentja N."/>
            <person name="Keating K."/>
            <person name="Fields C.J."/>
        </authorList>
    </citation>
    <scope>NUCLEOTIDE SEQUENCE</scope>
    <source>
        <strain evidence="1">Niue_2</strain>
        <tissue evidence="1">Leaf</tissue>
    </source>
</reference>
<organism evidence="1 2">
    <name type="scientific">Colocasia esculenta</name>
    <name type="common">Wild taro</name>
    <name type="synonym">Arum esculentum</name>
    <dbReference type="NCBI Taxonomy" id="4460"/>
    <lineage>
        <taxon>Eukaryota</taxon>
        <taxon>Viridiplantae</taxon>
        <taxon>Streptophyta</taxon>
        <taxon>Embryophyta</taxon>
        <taxon>Tracheophyta</taxon>
        <taxon>Spermatophyta</taxon>
        <taxon>Magnoliopsida</taxon>
        <taxon>Liliopsida</taxon>
        <taxon>Araceae</taxon>
        <taxon>Aroideae</taxon>
        <taxon>Colocasieae</taxon>
        <taxon>Colocasia</taxon>
    </lineage>
</organism>
<gene>
    <name evidence="1" type="ORF">Taro_028421</name>
</gene>
<evidence type="ECO:0000313" key="2">
    <source>
        <dbReference type="Proteomes" id="UP000652761"/>
    </source>
</evidence>
<protein>
    <submittedName>
        <fullName evidence="1">Uncharacterized protein</fullName>
    </submittedName>
</protein>
<dbReference type="Proteomes" id="UP000652761">
    <property type="component" value="Unassembled WGS sequence"/>
</dbReference>
<dbReference type="EMBL" id="NMUH01001831">
    <property type="protein sequence ID" value="MQL95752.1"/>
    <property type="molecule type" value="Genomic_DNA"/>
</dbReference>
<proteinExistence type="predicted"/>
<comment type="caution">
    <text evidence="1">The sequence shown here is derived from an EMBL/GenBank/DDBJ whole genome shotgun (WGS) entry which is preliminary data.</text>
</comment>
<name>A0A843VB70_COLES</name>